<organism evidence="1 2">
    <name type="scientific">Corynebacterium humireducens NBRC 106098 = DSM 45392</name>
    <dbReference type="NCBI Taxonomy" id="1223515"/>
    <lineage>
        <taxon>Bacteria</taxon>
        <taxon>Bacillati</taxon>
        <taxon>Actinomycetota</taxon>
        <taxon>Actinomycetes</taxon>
        <taxon>Mycobacteriales</taxon>
        <taxon>Corynebacteriaceae</taxon>
        <taxon>Corynebacterium</taxon>
    </lineage>
</organism>
<dbReference type="Proteomes" id="UP000031524">
    <property type="component" value="Chromosome"/>
</dbReference>
<evidence type="ECO:0000313" key="1">
    <source>
        <dbReference type="EMBL" id="AJE33702.1"/>
    </source>
</evidence>
<proteinExistence type="predicted"/>
<keyword evidence="2" id="KW-1185">Reference proteome</keyword>
<dbReference type="AlphaFoldDB" id="A0A0B5D9M5"/>
<dbReference type="RefSeq" id="WP_040086340.1">
    <property type="nucleotide sequence ID" value="NZ_BCSU01000009.1"/>
</dbReference>
<dbReference type="STRING" id="1223515.B842_09265"/>
<protein>
    <submittedName>
        <fullName evidence="1">Uncharacterized protein</fullName>
    </submittedName>
</protein>
<dbReference type="KEGG" id="chm:B842_09265"/>
<evidence type="ECO:0000313" key="2">
    <source>
        <dbReference type="Proteomes" id="UP000031524"/>
    </source>
</evidence>
<sequence>MTDYIRELLAGELRRRAPHVVTNPEDCYVYCLADELLAEGHETIRTVPADELDARIQANTLKAAEDYPEDLDDDHDDYDGPIEVGDILATGAGLQIITPTGAWTLTEEDALRLVSRLTRMVLFTLTRNAGPDDPSTILSRGRAALTERN</sequence>
<gene>
    <name evidence="1" type="ORF">B842_09265</name>
</gene>
<dbReference type="EMBL" id="CP005286">
    <property type="protein sequence ID" value="AJE33702.1"/>
    <property type="molecule type" value="Genomic_DNA"/>
</dbReference>
<reference evidence="1 2" key="1">
    <citation type="submission" date="2013-04" db="EMBL/GenBank/DDBJ databases">
        <title>Complete genome sequence of Corynebacterium humireducens DSM 45392(T), isolated from a wastewater-fed microbial fuel cell.</title>
        <authorList>
            <person name="Ruckert C."/>
            <person name="Albersmeier A."/>
            <person name="Kalinowski J."/>
        </authorList>
    </citation>
    <scope>NUCLEOTIDE SEQUENCE [LARGE SCALE GENOMIC DNA]</scope>
    <source>
        <strain evidence="2">MFC-5</strain>
    </source>
</reference>
<dbReference type="HOGENOM" id="CLU_1746549_0_0_11"/>
<accession>A0A0B5D9M5</accession>
<name>A0A0B5D9M5_9CORY</name>